<keyword evidence="6" id="KW-1185">Reference proteome</keyword>
<evidence type="ECO:0000259" key="4">
    <source>
        <dbReference type="PROSITE" id="PS01124"/>
    </source>
</evidence>
<dbReference type="InterPro" id="IPR018060">
    <property type="entry name" value="HTH_AraC"/>
</dbReference>
<evidence type="ECO:0000256" key="3">
    <source>
        <dbReference type="ARBA" id="ARBA00023163"/>
    </source>
</evidence>
<dbReference type="InterPro" id="IPR050204">
    <property type="entry name" value="AraC_XylS_family_regulators"/>
</dbReference>
<gene>
    <name evidence="5" type="ORF">GCM10017653_24930</name>
</gene>
<reference evidence="5" key="2">
    <citation type="submission" date="2023-01" db="EMBL/GenBank/DDBJ databases">
        <authorList>
            <person name="Sun Q."/>
            <person name="Evtushenko L."/>
        </authorList>
    </citation>
    <scope>NUCLEOTIDE SEQUENCE</scope>
    <source>
        <strain evidence="5">VKM B-2789</strain>
    </source>
</reference>
<dbReference type="EMBL" id="BSFM01000012">
    <property type="protein sequence ID" value="GLK84423.1"/>
    <property type="molecule type" value="Genomic_DNA"/>
</dbReference>
<dbReference type="InterPro" id="IPR009057">
    <property type="entry name" value="Homeodomain-like_sf"/>
</dbReference>
<evidence type="ECO:0000256" key="1">
    <source>
        <dbReference type="ARBA" id="ARBA00023015"/>
    </source>
</evidence>
<dbReference type="PROSITE" id="PS01124">
    <property type="entry name" value="HTH_ARAC_FAMILY_2"/>
    <property type="match status" value="1"/>
</dbReference>
<evidence type="ECO:0000256" key="2">
    <source>
        <dbReference type="ARBA" id="ARBA00023125"/>
    </source>
</evidence>
<dbReference type="AlphaFoldDB" id="A0A9W6JXN7"/>
<keyword evidence="3" id="KW-0804">Transcription</keyword>
<organism evidence="5 6">
    <name type="scientific">Ancylobacter defluvii</name>
    <dbReference type="NCBI Taxonomy" id="1282440"/>
    <lineage>
        <taxon>Bacteria</taxon>
        <taxon>Pseudomonadati</taxon>
        <taxon>Pseudomonadota</taxon>
        <taxon>Alphaproteobacteria</taxon>
        <taxon>Hyphomicrobiales</taxon>
        <taxon>Xanthobacteraceae</taxon>
        <taxon>Ancylobacter</taxon>
    </lineage>
</organism>
<protein>
    <recommendedName>
        <fullName evidence="4">HTH araC/xylS-type domain-containing protein</fullName>
    </recommendedName>
</protein>
<evidence type="ECO:0000313" key="5">
    <source>
        <dbReference type="EMBL" id="GLK84423.1"/>
    </source>
</evidence>
<name>A0A9W6JXN7_9HYPH</name>
<keyword evidence="2" id="KW-0238">DNA-binding</keyword>
<dbReference type="Proteomes" id="UP001143330">
    <property type="component" value="Unassembled WGS sequence"/>
</dbReference>
<reference evidence="5" key="1">
    <citation type="journal article" date="2014" name="Int. J. Syst. Evol. Microbiol.">
        <title>Complete genome sequence of Corynebacterium casei LMG S-19264T (=DSM 44701T), isolated from a smear-ripened cheese.</title>
        <authorList>
            <consortium name="US DOE Joint Genome Institute (JGI-PGF)"/>
            <person name="Walter F."/>
            <person name="Albersmeier A."/>
            <person name="Kalinowski J."/>
            <person name="Ruckert C."/>
        </authorList>
    </citation>
    <scope>NUCLEOTIDE SEQUENCE</scope>
    <source>
        <strain evidence="5">VKM B-2789</strain>
    </source>
</reference>
<proteinExistence type="predicted"/>
<dbReference type="PANTHER" id="PTHR46796:SF12">
    <property type="entry name" value="HTH-TYPE DNA-BINDING TRANSCRIPTIONAL ACTIVATOR EUTR"/>
    <property type="match status" value="1"/>
</dbReference>
<dbReference type="Pfam" id="PF12833">
    <property type="entry name" value="HTH_18"/>
    <property type="match status" value="1"/>
</dbReference>
<comment type="caution">
    <text evidence="5">The sequence shown here is derived from an EMBL/GenBank/DDBJ whole genome shotgun (WGS) entry which is preliminary data.</text>
</comment>
<dbReference type="SMART" id="SM00342">
    <property type="entry name" value="HTH_ARAC"/>
    <property type="match status" value="1"/>
</dbReference>
<dbReference type="SUPFAM" id="SSF46689">
    <property type="entry name" value="Homeodomain-like"/>
    <property type="match status" value="1"/>
</dbReference>
<keyword evidence="1" id="KW-0805">Transcription regulation</keyword>
<dbReference type="PANTHER" id="PTHR46796">
    <property type="entry name" value="HTH-TYPE TRANSCRIPTIONAL ACTIVATOR RHAS-RELATED"/>
    <property type="match status" value="1"/>
</dbReference>
<dbReference type="GO" id="GO:0043565">
    <property type="term" value="F:sequence-specific DNA binding"/>
    <property type="evidence" value="ECO:0007669"/>
    <property type="project" value="InterPro"/>
</dbReference>
<evidence type="ECO:0000313" key="6">
    <source>
        <dbReference type="Proteomes" id="UP001143330"/>
    </source>
</evidence>
<dbReference type="Gene3D" id="1.10.10.60">
    <property type="entry name" value="Homeodomain-like"/>
    <property type="match status" value="1"/>
</dbReference>
<sequence length="330" mass="36143">MTAADADAQHISGLDPVSDALDTLFPWETRHIEPADGEPVSMTLLARQVGAIRLIETERHYNGWSRTDHQPGAAPQALAVIGFTLAKGLVLEPPGSRRMVMAENEMLVTPYRPGSLIWRGSGSSTLFLSFPAELVVDVLGRHFHLPADGPSFDAQLLSELHPGHGLRHLAQRVIEDIGALPETTPPPVRDLLMRQYQDVMTSLLLLHVPHSLSDQLRQASQGGQPQHVNRALDYIHANLEQPLTLEAIAIGAGCSPRQLQLVFRKHLGTTPMGMAKKLRLEAAEARLRSGHYRNVTEAAVALHFSNLGRFAAEFRALFGYAPHQVLPSAD</sequence>
<dbReference type="GO" id="GO:0003700">
    <property type="term" value="F:DNA-binding transcription factor activity"/>
    <property type="evidence" value="ECO:0007669"/>
    <property type="project" value="InterPro"/>
</dbReference>
<dbReference type="RefSeq" id="WP_213358741.1">
    <property type="nucleotide sequence ID" value="NZ_BSFM01000012.1"/>
</dbReference>
<feature type="domain" description="HTH araC/xylS-type" evidence="4">
    <location>
        <begin position="229"/>
        <end position="328"/>
    </location>
</feature>
<accession>A0A9W6JXN7</accession>